<sequence length="323" mass="33866">MRTVLMFGAAAAAAVTLVGVIAPAEALTEPVPGDGAAPRSSGGPGVSASAVMVTPAPPRSDTYAYGDDDRQVLDAYWRAPAASRERTTSPRPGVLLLHGGSWRRGDKSGWRYTARRLTTLGYVVFSANYRLAQTARWPAQREDSQNALAYIKRNARLWNLDPNRIVVMGSSAGGHLATQLGTYGTGAAEVRGVVALSPVVSPQRAYQDGGVLGADRSRRSLRQAVQMLLGCDPATDGPVCRERLNDASAATHAGPGDPPMLLIHSRGEFVPPAHGTVLAAVLGAAGVPATVNTVPGKDHGGALLDDTVTFDSVVRWMDEVVRG</sequence>
<feature type="signal peptide" evidence="3">
    <location>
        <begin position="1"/>
        <end position="26"/>
    </location>
</feature>
<dbReference type="Pfam" id="PF20434">
    <property type="entry name" value="BD-FAE"/>
    <property type="match status" value="1"/>
</dbReference>
<feature type="compositionally biased region" description="Low complexity" evidence="2">
    <location>
        <begin position="35"/>
        <end position="49"/>
    </location>
</feature>
<evidence type="ECO:0000313" key="6">
    <source>
        <dbReference type="Proteomes" id="UP000256661"/>
    </source>
</evidence>
<dbReference type="SUPFAM" id="SSF53474">
    <property type="entry name" value="alpha/beta-Hydrolases"/>
    <property type="match status" value="1"/>
</dbReference>
<gene>
    <name evidence="5" type="ORF">DFJ69_1529</name>
</gene>
<evidence type="ECO:0000256" key="2">
    <source>
        <dbReference type="SAM" id="MobiDB-lite"/>
    </source>
</evidence>
<proteinExistence type="predicted"/>
<organism evidence="5 6">
    <name type="scientific">Thermomonospora umbrina</name>
    <dbReference type="NCBI Taxonomy" id="111806"/>
    <lineage>
        <taxon>Bacteria</taxon>
        <taxon>Bacillati</taxon>
        <taxon>Actinomycetota</taxon>
        <taxon>Actinomycetes</taxon>
        <taxon>Streptosporangiales</taxon>
        <taxon>Thermomonosporaceae</taxon>
        <taxon>Thermomonospora</taxon>
    </lineage>
</organism>
<dbReference type="InterPro" id="IPR050300">
    <property type="entry name" value="GDXG_lipolytic_enzyme"/>
</dbReference>
<dbReference type="AlphaFoldDB" id="A0A3D9ST07"/>
<dbReference type="InterPro" id="IPR029058">
    <property type="entry name" value="AB_hydrolase_fold"/>
</dbReference>
<feature type="domain" description="BD-FAE-like" evidence="4">
    <location>
        <begin position="86"/>
        <end position="280"/>
    </location>
</feature>
<dbReference type="PANTHER" id="PTHR48081">
    <property type="entry name" value="AB HYDROLASE SUPERFAMILY PROTEIN C4A8.06C"/>
    <property type="match status" value="1"/>
</dbReference>
<reference evidence="5 6" key="1">
    <citation type="submission" date="2018-08" db="EMBL/GenBank/DDBJ databases">
        <title>Sequencing the genomes of 1000 actinobacteria strains.</title>
        <authorList>
            <person name="Klenk H.-P."/>
        </authorList>
    </citation>
    <scope>NUCLEOTIDE SEQUENCE [LARGE SCALE GENOMIC DNA]</scope>
    <source>
        <strain evidence="5 6">DSM 43927</strain>
    </source>
</reference>
<evidence type="ECO:0000256" key="1">
    <source>
        <dbReference type="ARBA" id="ARBA00022801"/>
    </source>
</evidence>
<feature type="region of interest" description="Disordered" evidence="2">
    <location>
        <begin position="29"/>
        <end position="49"/>
    </location>
</feature>
<accession>A0A3D9ST07</accession>
<protein>
    <submittedName>
        <fullName evidence="5">Acetyl esterase/lipase</fullName>
    </submittedName>
</protein>
<evidence type="ECO:0000313" key="5">
    <source>
        <dbReference type="EMBL" id="REE96105.1"/>
    </source>
</evidence>
<dbReference type="InterPro" id="IPR049492">
    <property type="entry name" value="BD-FAE-like_dom"/>
</dbReference>
<dbReference type="Proteomes" id="UP000256661">
    <property type="component" value="Unassembled WGS sequence"/>
</dbReference>
<name>A0A3D9ST07_9ACTN</name>
<dbReference type="GO" id="GO:0016787">
    <property type="term" value="F:hydrolase activity"/>
    <property type="evidence" value="ECO:0007669"/>
    <property type="project" value="UniProtKB-KW"/>
</dbReference>
<evidence type="ECO:0000256" key="3">
    <source>
        <dbReference type="SAM" id="SignalP"/>
    </source>
</evidence>
<evidence type="ECO:0000259" key="4">
    <source>
        <dbReference type="Pfam" id="PF20434"/>
    </source>
</evidence>
<keyword evidence="3" id="KW-0732">Signal</keyword>
<keyword evidence="6" id="KW-1185">Reference proteome</keyword>
<dbReference type="Gene3D" id="3.40.50.1820">
    <property type="entry name" value="alpha/beta hydrolase"/>
    <property type="match status" value="1"/>
</dbReference>
<keyword evidence="1" id="KW-0378">Hydrolase</keyword>
<feature type="chain" id="PRO_5017762726" evidence="3">
    <location>
        <begin position="27"/>
        <end position="323"/>
    </location>
</feature>
<dbReference type="EMBL" id="QTTT01000001">
    <property type="protein sequence ID" value="REE96105.1"/>
    <property type="molecule type" value="Genomic_DNA"/>
</dbReference>
<dbReference type="RefSeq" id="WP_245974126.1">
    <property type="nucleotide sequence ID" value="NZ_QTTT01000001.1"/>
</dbReference>
<comment type="caution">
    <text evidence="5">The sequence shown here is derived from an EMBL/GenBank/DDBJ whole genome shotgun (WGS) entry which is preliminary data.</text>
</comment>